<evidence type="ECO:0000313" key="4">
    <source>
        <dbReference type="EMBL" id="CAK7230415.1"/>
    </source>
</evidence>
<evidence type="ECO:0000259" key="3">
    <source>
        <dbReference type="PROSITE" id="PS50053"/>
    </source>
</evidence>
<name>A0ABP0CFM0_9PEZI</name>
<gene>
    <name evidence="4" type="ORF">SBRCBS47491_007576</name>
</gene>
<protein>
    <recommendedName>
        <fullName evidence="3">Ubiquitin-like domain-containing protein</fullName>
    </recommendedName>
</protein>
<evidence type="ECO:0000256" key="1">
    <source>
        <dbReference type="SAM" id="Coils"/>
    </source>
</evidence>
<dbReference type="Gene3D" id="3.10.20.90">
    <property type="entry name" value="Phosphatidylinositol 3-kinase Catalytic Subunit, Chain A, domain 1"/>
    <property type="match status" value="2"/>
</dbReference>
<sequence>MSSSAAQKALEASGGSILFAEELTANTGQSYALEDLNPEGRTVRDLRLSIAQAIKDRSSWSTLQVIFAGEVMEDQTRWLSEYGIHNGDTVYFIRSVTEAPPPYYGNPDAMPSKAGASSEKSPETAPVPALRETTITIKTLFFKDLDGKSLTLTDVDVDTRMSDVFRRLGEEKAMDVEWLRFIWSGKQLNGDKTIRDYGIMNESTIHILYNIFTHSVKMMNRLNRFRVDSLPTNNSSSNNSGQTVEQLTGRLQALDLRVHELTDQLEEQTSFKNQLSVEVRRLEEAKAENQIRHAMRVSDLEHQLMVMKQQLWLAEDAASSSVTSTSATRPAMTITTTTRPTSVSSTYSRPTSTTTTVPGRSLSPQSSASLEAERTRRGELESQVAVLRTQLNDERRRQATRDREHRGEVVELQKQLNTKSAALAAKDAELGRINALLADNANNSQQHTSQLQTQIAEEAARRQRAVDRYETQRAADQRAIEALQLEKNVESGKRMAAERRVQHLREEVARRGQQLEYYQQRLLRTAEFRVVKTPFEQEGGLDVPGEEMATAAGLSTPPGSPSPTPAAAATPADTPAADATLPTAPTTIITPAEPAQVAELAN</sequence>
<dbReference type="CDD" id="cd17039">
    <property type="entry name" value="Ubl_ubiquitin_like"/>
    <property type="match status" value="2"/>
</dbReference>
<accession>A0ABP0CFM0</accession>
<dbReference type="EMBL" id="CAWUHC010000087">
    <property type="protein sequence ID" value="CAK7230415.1"/>
    <property type="molecule type" value="Genomic_DNA"/>
</dbReference>
<feature type="compositionally biased region" description="Low complexity" evidence="2">
    <location>
        <begin position="319"/>
        <end position="361"/>
    </location>
</feature>
<organism evidence="4 5">
    <name type="scientific">Sporothrix bragantina</name>
    <dbReference type="NCBI Taxonomy" id="671064"/>
    <lineage>
        <taxon>Eukaryota</taxon>
        <taxon>Fungi</taxon>
        <taxon>Dikarya</taxon>
        <taxon>Ascomycota</taxon>
        <taxon>Pezizomycotina</taxon>
        <taxon>Sordariomycetes</taxon>
        <taxon>Sordariomycetidae</taxon>
        <taxon>Ophiostomatales</taxon>
        <taxon>Ophiostomataceae</taxon>
        <taxon>Sporothrix</taxon>
    </lineage>
</organism>
<dbReference type="SUPFAM" id="SSF54236">
    <property type="entry name" value="Ubiquitin-like"/>
    <property type="match status" value="2"/>
</dbReference>
<feature type="region of interest" description="Disordered" evidence="2">
    <location>
        <begin position="103"/>
        <end position="127"/>
    </location>
</feature>
<keyword evidence="1" id="KW-0175">Coiled coil</keyword>
<proteinExistence type="predicted"/>
<feature type="compositionally biased region" description="Low complexity" evidence="2">
    <location>
        <begin position="565"/>
        <end position="595"/>
    </location>
</feature>
<keyword evidence="5" id="KW-1185">Reference proteome</keyword>
<feature type="coiled-coil region" evidence="1">
    <location>
        <begin position="244"/>
        <end position="292"/>
    </location>
</feature>
<evidence type="ECO:0000313" key="5">
    <source>
        <dbReference type="Proteomes" id="UP001642406"/>
    </source>
</evidence>
<dbReference type="Proteomes" id="UP001642406">
    <property type="component" value="Unassembled WGS sequence"/>
</dbReference>
<feature type="region of interest" description="Disordered" evidence="2">
    <location>
        <begin position="550"/>
        <end position="602"/>
    </location>
</feature>
<dbReference type="Pfam" id="PF00240">
    <property type="entry name" value="ubiquitin"/>
    <property type="match status" value="1"/>
</dbReference>
<feature type="compositionally biased region" description="Basic and acidic residues" evidence="2">
    <location>
        <begin position="371"/>
        <end position="380"/>
    </location>
</feature>
<reference evidence="4 5" key="1">
    <citation type="submission" date="2024-01" db="EMBL/GenBank/DDBJ databases">
        <authorList>
            <person name="Allen C."/>
            <person name="Tagirdzhanova G."/>
        </authorList>
    </citation>
    <scope>NUCLEOTIDE SEQUENCE [LARGE SCALE GENOMIC DNA]</scope>
</reference>
<comment type="caution">
    <text evidence="4">The sequence shown here is derived from an EMBL/GenBank/DDBJ whole genome shotgun (WGS) entry which is preliminary data.</text>
</comment>
<feature type="region of interest" description="Disordered" evidence="2">
    <location>
        <begin position="319"/>
        <end position="383"/>
    </location>
</feature>
<dbReference type="PROSITE" id="PS50053">
    <property type="entry name" value="UBIQUITIN_2"/>
    <property type="match status" value="2"/>
</dbReference>
<dbReference type="InterPro" id="IPR000626">
    <property type="entry name" value="Ubiquitin-like_dom"/>
</dbReference>
<dbReference type="InterPro" id="IPR029071">
    <property type="entry name" value="Ubiquitin-like_domsf"/>
</dbReference>
<feature type="domain" description="Ubiquitin-like" evidence="3">
    <location>
        <begin position="42"/>
        <end position="99"/>
    </location>
</feature>
<feature type="domain" description="Ubiquitin-like" evidence="3">
    <location>
        <begin position="138"/>
        <end position="208"/>
    </location>
</feature>
<evidence type="ECO:0000256" key="2">
    <source>
        <dbReference type="SAM" id="MobiDB-lite"/>
    </source>
</evidence>